<dbReference type="InterPro" id="IPR009000">
    <property type="entry name" value="Transl_B-barrel_sf"/>
</dbReference>
<evidence type="ECO:0008006" key="3">
    <source>
        <dbReference type="Google" id="ProtNLM"/>
    </source>
</evidence>
<sequence>MAETAGEKSVGKVVHWYDKVGVAVVKLAAALKIGDRVKVKRGEEEFEDSVTSMQLDHQPIETGKKGQEVAVKLSQQAKEGADVFKM</sequence>
<evidence type="ECO:0000313" key="2">
    <source>
        <dbReference type="Proteomes" id="UP000176493"/>
    </source>
</evidence>
<comment type="caution">
    <text evidence="1">The sequence shown here is derived from an EMBL/GenBank/DDBJ whole genome shotgun (WGS) entry which is preliminary data.</text>
</comment>
<dbReference type="AlphaFoldDB" id="A0A1G2MKB1"/>
<gene>
    <name evidence="1" type="ORF">A2W52_02795</name>
</gene>
<dbReference type="Gene3D" id="2.40.30.10">
    <property type="entry name" value="Translation factors"/>
    <property type="match status" value="1"/>
</dbReference>
<organism evidence="1 2">
    <name type="scientific">Candidatus Taylorbacteria bacterium RIFCSPHIGHO2_02_49_25</name>
    <dbReference type="NCBI Taxonomy" id="1802305"/>
    <lineage>
        <taxon>Bacteria</taxon>
        <taxon>Candidatus Tayloriibacteriota</taxon>
    </lineage>
</organism>
<dbReference type="EMBL" id="MHRJ01000002">
    <property type="protein sequence ID" value="OHA23609.1"/>
    <property type="molecule type" value="Genomic_DNA"/>
</dbReference>
<protein>
    <recommendedName>
        <fullName evidence="3">Translation elongation factor EFTu-like domain-containing protein</fullName>
    </recommendedName>
</protein>
<evidence type="ECO:0000313" key="1">
    <source>
        <dbReference type="EMBL" id="OHA23609.1"/>
    </source>
</evidence>
<reference evidence="1 2" key="1">
    <citation type="journal article" date="2016" name="Nat. Commun.">
        <title>Thousands of microbial genomes shed light on interconnected biogeochemical processes in an aquifer system.</title>
        <authorList>
            <person name="Anantharaman K."/>
            <person name="Brown C.T."/>
            <person name="Hug L.A."/>
            <person name="Sharon I."/>
            <person name="Castelle C.J."/>
            <person name="Probst A.J."/>
            <person name="Thomas B.C."/>
            <person name="Singh A."/>
            <person name="Wilkins M.J."/>
            <person name="Karaoz U."/>
            <person name="Brodie E.L."/>
            <person name="Williams K.H."/>
            <person name="Hubbard S.S."/>
            <person name="Banfield J.F."/>
        </authorList>
    </citation>
    <scope>NUCLEOTIDE SEQUENCE [LARGE SCALE GENOMIC DNA]</scope>
</reference>
<proteinExistence type="predicted"/>
<dbReference type="Proteomes" id="UP000176493">
    <property type="component" value="Unassembled WGS sequence"/>
</dbReference>
<dbReference type="SUPFAM" id="SSF50447">
    <property type="entry name" value="Translation proteins"/>
    <property type="match status" value="1"/>
</dbReference>
<name>A0A1G2MKB1_9BACT</name>
<accession>A0A1G2MKB1</accession>